<dbReference type="AlphaFoldDB" id="A0A9N9BZT2"/>
<dbReference type="PANTHER" id="PTHR44858:SF1">
    <property type="entry name" value="UDP-N-ACETYLGLUCOSAMINE--PEPTIDE N-ACETYLGLUCOSAMINYLTRANSFERASE SPINDLY-RELATED"/>
    <property type="match status" value="1"/>
</dbReference>
<dbReference type="EMBL" id="CAJVPV010005142">
    <property type="protein sequence ID" value="CAG8585621.1"/>
    <property type="molecule type" value="Genomic_DNA"/>
</dbReference>
<evidence type="ECO:0000256" key="1">
    <source>
        <dbReference type="ARBA" id="ARBA00022737"/>
    </source>
</evidence>
<keyword evidence="5" id="KW-1185">Reference proteome</keyword>
<dbReference type="SUPFAM" id="SSF48452">
    <property type="entry name" value="TPR-like"/>
    <property type="match status" value="1"/>
</dbReference>
<comment type="caution">
    <text evidence="4">The sequence shown here is derived from an EMBL/GenBank/DDBJ whole genome shotgun (WGS) entry which is preliminary data.</text>
</comment>
<proteinExistence type="predicted"/>
<dbReference type="Pfam" id="PF13424">
    <property type="entry name" value="TPR_12"/>
    <property type="match status" value="1"/>
</dbReference>
<organism evidence="4 5">
    <name type="scientific">Acaulospora morrowiae</name>
    <dbReference type="NCBI Taxonomy" id="94023"/>
    <lineage>
        <taxon>Eukaryota</taxon>
        <taxon>Fungi</taxon>
        <taxon>Fungi incertae sedis</taxon>
        <taxon>Mucoromycota</taxon>
        <taxon>Glomeromycotina</taxon>
        <taxon>Glomeromycetes</taxon>
        <taxon>Diversisporales</taxon>
        <taxon>Acaulosporaceae</taxon>
        <taxon>Acaulospora</taxon>
    </lineage>
</organism>
<evidence type="ECO:0000313" key="5">
    <source>
        <dbReference type="Proteomes" id="UP000789342"/>
    </source>
</evidence>
<sequence>MLSGAGMILQLSFSEDTDILFYTELILEVLHVVTAMPTESPGMCYVDGKWYLNRSLEIEPDDAFALRNRGETHRMLNKYNESLSDLNRSLEIEPDDAFTLRNRGETYRMLNKYNESLSDLNRSL</sequence>
<name>A0A9N9BZT2_9GLOM</name>
<dbReference type="Proteomes" id="UP000789342">
    <property type="component" value="Unassembled WGS sequence"/>
</dbReference>
<evidence type="ECO:0000256" key="3">
    <source>
        <dbReference type="PROSITE-ProRule" id="PRU00339"/>
    </source>
</evidence>
<dbReference type="SMART" id="SM00028">
    <property type="entry name" value="TPR"/>
    <property type="match status" value="1"/>
</dbReference>
<dbReference type="GO" id="GO:0046813">
    <property type="term" value="P:receptor-mediated virion attachment to host cell"/>
    <property type="evidence" value="ECO:0007669"/>
    <property type="project" value="TreeGrafter"/>
</dbReference>
<dbReference type="Gene3D" id="1.25.40.10">
    <property type="entry name" value="Tetratricopeptide repeat domain"/>
    <property type="match status" value="1"/>
</dbReference>
<feature type="repeat" description="TPR" evidence="3">
    <location>
        <begin position="63"/>
        <end position="96"/>
    </location>
</feature>
<accession>A0A9N9BZT2</accession>
<keyword evidence="2 3" id="KW-0802">TPR repeat</keyword>
<evidence type="ECO:0000256" key="2">
    <source>
        <dbReference type="ARBA" id="ARBA00022803"/>
    </source>
</evidence>
<protein>
    <submittedName>
        <fullName evidence="4">9018_t:CDS:1</fullName>
    </submittedName>
</protein>
<dbReference type="InterPro" id="IPR011990">
    <property type="entry name" value="TPR-like_helical_dom_sf"/>
</dbReference>
<reference evidence="4" key="1">
    <citation type="submission" date="2021-06" db="EMBL/GenBank/DDBJ databases">
        <authorList>
            <person name="Kallberg Y."/>
            <person name="Tangrot J."/>
            <person name="Rosling A."/>
        </authorList>
    </citation>
    <scope>NUCLEOTIDE SEQUENCE</scope>
    <source>
        <strain evidence="4">CL551</strain>
    </source>
</reference>
<gene>
    <name evidence="4" type="ORF">AMORRO_LOCUS7113</name>
</gene>
<dbReference type="PROSITE" id="PS50005">
    <property type="entry name" value="TPR"/>
    <property type="match status" value="1"/>
</dbReference>
<dbReference type="InterPro" id="IPR019734">
    <property type="entry name" value="TPR_rpt"/>
</dbReference>
<dbReference type="PANTHER" id="PTHR44858">
    <property type="entry name" value="TETRATRICOPEPTIDE REPEAT PROTEIN 6"/>
    <property type="match status" value="1"/>
</dbReference>
<keyword evidence="1" id="KW-0677">Repeat</keyword>
<evidence type="ECO:0000313" key="4">
    <source>
        <dbReference type="EMBL" id="CAG8585621.1"/>
    </source>
</evidence>
<dbReference type="OrthoDB" id="2392678at2759"/>
<dbReference type="InterPro" id="IPR050498">
    <property type="entry name" value="Ycf3"/>
</dbReference>